<organism evidence="9 10">
    <name type="scientific">Capronia coronata CBS 617.96</name>
    <dbReference type="NCBI Taxonomy" id="1182541"/>
    <lineage>
        <taxon>Eukaryota</taxon>
        <taxon>Fungi</taxon>
        <taxon>Dikarya</taxon>
        <taxon>Ascomycota</taxon>
        <taxon>Pezizomycotina</taxon>
        <taxon>Eurotiomycetes</taxon>
        <taxon>Chaetothyriomycetidae</taxon>
        <taxon>Chaetothyriales</taxon>
        <taxon>Herpotrichiellaceae</taxon>
        <taxon>Capronia</taxon>
    </lineage>
</organism>
<dbReference type="GO" id="GO:0045944">
    <property type="term" value="P:positive regulation of transcription by RNA polymerase II"/>
    <property type="evidence" value="ECO:0007669"/>
    <property type="project" value="TreeGrafter"/>
</dbReference>
<evidence type="ECO:0000256" key="7">
    <source>
        <dbReference type="ARBA" id="ARBA00023242"/>
    </source>
</evidence>
<evidence type="ECO:0000256" key="2">
    <source>
        <dbReference type="ARBA" id="ARBA00022723"/>
    </source>
</evidence>
<keyword evidence="2" id="KW-0479">Metal-binding</keyword>
<comment type="caution">
    <text evidence="9">The sequence shown here is derived from an EMBL/GenBank/DDBJ whole genome shotgun (WGS) entry which is preliminary data.</text>
</comment>
<evidence type="ECO:0000256" key="6">
    <source>
        <dbReference type="ARBA" id="ARBA00023163"/>
    </source>
</evidence>
<keyword evidence="4" id="KW-0805">Transcription regulation</keyword>
<evidence type="ECO:0000313" key="9">
    <source>
        <dbReference type="EMBL" id="EXJ96365.1"/>
    </source>
</evidence>
<keyword evidence="10" id="KW-1185">Reference proteome</keyword>
<evidence type="ECO:0000256" key="5">
    <source>
        <dbReference type="ARBA" id="ARBA00023125"/>
    </source>
</evidence>
<dbReference type="CDD" id="cd12148">
    <property type="entry name" value="fungal_TF_MHR"/>
    <property type="match status" value="1"/>
</dbReference>
<dbReference type="STRING" id="1182541.W9Z350"/>
<dbReference type="GO" id="GO:0006351">
    <property type="term" value="P:DNA-templated transcription"/>
    <property type="evidence" value="ECO:0007669"/>
    <property type="project" value="InterPro"/>
</dbReference>
<evidence type="ECO:0000256" key="3">
    <source>
        <dbReference type="ARBA" id="ARBA00022833"/>
    </source>
</evidence>
<evidence type="ECO:0000256" key="4">
    <source>
        <dbReference type="ARBA" id="ARBA00023015"/>
    </source>
</evidence>
<protein>
    <recommendedName>
        <fullName evidence="8">Xylanolytic transcriptional activator regulatory domain-containing protein</fullName>
    </recommendedName>
</protein>
<dbReference type="PANTHER" id="PTHR47782:SF1">
    <property type="entry name" value="PYRIMIDINE PATHWAY REGULATORY PROTEIN 1"/>
    <property type="match status" value="1"/>
</dbReference>
<dbReference type="eggNOG" id="ENOG502SMCQ">
    <property type="taxonomic scope" value="Eukaryota"/>
</dbReference>
<keyword evidence="5" id="KW-0238">DNA-binding</keyword>
<reference evidence="9 10" key="1">
    <citation type="submission" date="2013-03" db="EMBL/GenBank/DDBJ databases">
        <title>The Genome Sequence of Capronia coronata CBS 617.96.</title>
        <authorList>
            <consortium name="The Broad Institute Genomics Platform"/>
            <person name="Cuomo C."/>
            <person name="de Hoog S."/>
            <person name="Gorbushina A."/>
            <person name="Walker B."/>
            <person name="Young S.K."/>
            <person name="Zeng Q."/>
            <person name="Gargeya S."/>
            <person name="Fitzgerald M."/>
            <person name="Haas B."/>
            <person name="Abouelleil A."/>
            <person name="Allen A.W."/>
            <person name="Alvarado L."/>
            <person name="Arachchi H.M."/>
            <person name="Berlin A.M."/>
            <person name="Chapman S.B."/>
            <person name="Gainer-Dewar J."/>
            <person name="Goldberg J."/>
            <person name="Griggs A."/>
            <person name="Gujja S."/>
            <person name="Hansen M."/>
            <person name="Howarth C."/>
            <person name="Imamovic A."/>
            <person name="Ireland A."/>
            <person name="Larimer J."/>
            <person name="McCowan C."/>
            <person name="Murphy C."/>
            <person name="Pearson M."/>
            <person name="Poon T.W."/>
            <person name="Priest M."/>
            <person name="Roberts A."/>
            <person name="Saif S."/>
            <person name="Shea T."/>
            <person name="Sisk P."/>
            <person name="Sykes S."/>
            <person name="Wortman J."/>
            <person name="Nusbaum C."/>
            <person name="Birren B."/>
        </authorList>
    </citation>
    <scope>NUCLEOTIDE SEQUENCE [LARGE SCALE GENOMIC DNA]</scope>
    <source>
        <strain evidence="9 10">CBS 617.96</strain>
    </source>
</reference>
<evidence type="ECO:0000259" key="8">
    <source>
        <dbReference type="Pfam" id="PF04082"/>
    </source>
</evidence>
<dbReference type="GO" id="GO:0005634">
    <property type="term" value="C:nucleus"/>
    <property type="evidence" value="ECO:0007669"/>
    <property type="project" value="UniProtKB-SubCell"/>
</dbReference>
<dbReference type="GO" id="GO:0043565">
    <property type="term" value="F:sequence-specific DNA binding"/>
    <property type="evidence" value="ECO:0007669"/>
    <property type="project" value="TreeGrafter"/>
</dbReference>
<proteinExistence type="predicted"/>
<keyword evidence="7" id="KW-0539">Nucleus</keyword>
<dbReference type="GO" id="GO:0008270">
    <property type="term" value="F:zinc ion binding"/>
    <property type="evidence" value="ECO:0007669"/>
    <property type="project" value="InterPro"/>
</dbReference>
<dbReference type="RefSeq" id="XP_007720594.1">
    <property type="nucleotide sequence ID" value="XM_007722404.1"/>
</dbReference>
<gene>
    <name evidence="9" type="ORF">A1O1_01491</name>
</gene>
<dbReference type="Pfam" id="PF04082">
    <property type="entry name" value="Fungal_trans"/>
    <property type="match status" value="1"/>
</dbReference>
<evidence type="ECO:0000256" key="1">
    <source>
        <dbReference type="ARBA" id="ARBA00004123"/>
    </source>
</evidence>
<dbReference type="Proteomes" id="UP000019484">
    <property type="component" value="Unassembled WGS sequence"/>
</dbReference>
<dbReference type="GO" id="GO:0000981">
    <property type="term" value="F:DNA-binding transcription factor activity, RNA polymerase II-specific"/>
    <property type="evidence" value="ECO:0007669"/>
    <property type="project" value="TreeGrafter"/>
</dbReference>
<comment type="subcellular location">
    <subcellularLocation>
        <location evidence="1">Nucleus</location>
    </subcellularLocation>
</comment>
<dbReference type="GeneID" id="19156393"/>
<keyword evidence="3" id="KW-0862">Zinc</keyword>
<dbReference type="PANTHER" id="PTHR47782">
    <property type="entry name" value="ZN(II)2CYS6 TRANSCRIPTION FACTOR (EUROFUNG)-RELATED"/>
    <property type="match status" value="1"/>
</dbReference>
<accession>W9Z350</accession>
<dbReference type="InterPro" id="IPR052202">
    <property type="entry name" value="Yeast_MetPath_Reg"/>
</dbReference>
<dbReference type="EMBL" id="AMWN01000001">
    <property type="protein sequence ID" value="EXJ96365.1"/>
    <property type="molecule type" value="Genomic_DNA"/>
</dbReference>
<dbReference type="AlphaFoldDB" id="W9Z350"/>
<evidence type="ECO:0000313" key="10">
    <source>
        <dbReference type="Proteomes" id="UP000019484"/>
    </source>
</evidence>
<feature type="domain" description="Xylanolytic transcriptional activator regulatory" evidence="8">
    <location>
        <begin position="149"/>
        <end position="319"/>
    </location>
</feature>
<dbReference type="InterPro" id="IPR007219">
    <property type="entry name" value="XnlR_reg_dom"/>
</dbReference>
<dbReference type="OrthoDB" id="189997at2759"/>
<name>W9Z350_9EURO</name>
<dbReference type="HOGENOM" id="CLU_018404_1_0_1"/>
<sequence length="546" mass="62422">MVRLTHVVGKDLAFPWLGFSEKCSLPRFVLQMESRLPVAEDQSWQERSDRQAPAESEDPLRAIPAHVADFLLENYISRQMPQHPIFYEPWLRSCHSAVIHHTGRDGEMISAATPYEIYTISLIMAISLSTAARAQFARVNSMAFELFNHAKTYIPEVLTNDFVGLQAIVLLYTYVMTNPAAANLYLMGSYMMQACIDLGLHYEQPDDDIDLITLDLRRRVFWTAWSVDISCSTVFRRKPTLLAKDIAAGYPSELEDGAIHSTHIDPNGRRSKIMFTGTLEFRHVTAELNSVLSNTHALPPTFGPLETWMDTMEKRIHTWATQIRQDAEANTDPRLAAQWTEMSIFCDISEPLIILTLYRPCPRINHPKTHNLIKAFYASIGVVRGYMRQTNAEFGSSKYIFHSCHHVFSAAMVFLHTLRECPSLVASMCTPTELEEYMSSFSDLFSLLAPKWPASLKCLEEYLRLLEPLKKRILNVFQHSTSRTPVDLHENNEASMFNDIDYSMMDPSHYVTSAFENCDDTILADHLPDYGSVPLDWDQYFEFQTC</sequence>
<keyword evidence="6" id="KW-0804">Transcription</keyword>